<accession>A0AAD9TKE4</accession>
<dbReference type="SUPFAM" id="SSF48264">
    <property type="entry name" value="Cytochrome P450"/>
    <property type="match status" value="1"/>
</dbReference>
<protein>
    <submittedName>
        <fullName evidence="6">Uncharacterized protein</fullName>
    </submittedName>
</protein>
<name>A0AAD9TKE4_9ROSI</name>
<proteinExistence type="inferred from homology"/>
<evidence type="ECO:0000313" key="7">
    <source>
        <dbReference type="Proteomes" id="UP001280121"/>
    </source>
</evidence>
<evidence type="ECO:0000313" key="6">
    <source>
        <dbReference type="EMBL" id="KAK2637745.1"/>
    </source>
</evidence>
<dbReference type="EMBL" id="JANJYI010000008">
    <property type="protein sequence ID" value="KAK2637745.1"/>
    <property type="molecule type" value="Genomic_DNA"/>
</dbReference>
<dbReference type="PANTHER" id="PTHR47955">
    <property type="entry name" value="CYTOCHROME P450 FAMILY 71 PROTEIN"/>
    <property type="match status" value="1"/>
</dbReference>
<keyword evidence="7" id="KW-1185">Reference proteome</keyword>
<evidence type="ECO:0000256" key="4">
    <source>
        <dbReference type="ARBA" id="ARBA00023002"/>
    </source>
</evidence>
<keyword evidence="4" id="KW-0560">Oxidoreductase</keyword>
<evidence type="ECO:0000256" key="1">
    <source>
        <dbReference type="ARBA" id="ARBA00010617"/>
    </source>
</evidence>
<dbReference type="InterPro" id="IPR036396">
    <property type="entry name" value="Cyt_P450_sf"/>
</dbReference>
<evidence type="ECO:0000256" key="3">
    <source>
        <dbReference type="ARBA" id="ARBA00022723"/>
    </source>
</evidence>
<gene>
    <name evidence="6" type="ORF">Ddye_025540</name>
</gene>
<dbReference type="Proteomes" id="UP001280121">
    <property type="component" value="Unassembled WGS sequence"/>
</dbReference>
<dbReference type="Pfam" id="PF00067">
    <property type="entry name" value="p450"/>
    <property type="match status" value="1"/>
</dbReference>
<evidence type="ECO:0000256" key="5">
    <source>
        <dbReference type="ARBA" id="ARBA00023004"/>
    </source>
</evidence>
<keyword evidence="2" id="KW-0349">Heme</keyword>
<dbReference type="AlphaFoldDB" id="A0AAD9TKE4"/>
<dbReference type="GO" id="GO:0005506">
    <property type="term" value="F:iron ion binding"/>
    <property type="evidence" value="ECO:0007669"/>
    <property type="project" value="InterPro"/>
</dbReference>
<organism evidence="6 7">
    <name type="scientific">Dipteronia dyeriana</name>
    <dbReference type="NCBI Taxonomy" id="168575"/>
    <lineage>
        <taxon>Eukaryota</taxon>
        <taxon>Viridiplantae</taxon>
        <taxon>Streptophyta</taxon>
        <taxon>Embryophyta</taxon>
        <taxon>Tracheophyta</taxon>
        <taxon>Spermatophyta</taxon>
        <taxon>Magnoliopsida</taxon>
        <taxon>eudicotyledons</taxon>
        <taxon>Gunneridae</taxon>
        <taxon>Pentapetalae</taxon>
        <taxon>rosids</taxon>
        <taxon>malvids</taxon>
        <taxon>Sapindales</taxon>
        <taxon>Sapindaceae</taxon>
        <taxon>Hippocastanoideae</taxon>
        <taxon>Acereae</taxon>
        <taxon>Dipteronia</taxon>
    </lineage>
</organism>
<evidence type="ECO:0000256" key="2">
    <source>
        <dbReference type="ARBA" id="ARBA00022617"/>
    </source>
</evidence>
<sequence>MSMGRSLRAQYTKHAASYPNSVRWVIGVKENEKNTYQNPYLTLVGCSIEDIGGHSKPDHRSLSSSLLTSHFMAQNVHFRVDHQLGLIIWQQILSYNSTDIIFSPYGVYWRQLPKLCALELLSKKQIQSFRSIREEEMLNLINWIASTAAGSPVNLTDKVYSFTCGVTSRAAFEKKCKDQEEFLSAVNETGKFGIRSRLEKLHHVTDRILENIINDHNNQGKTTTSDVGTSNDEENHEDLVDVLLKVQQDGDIKLTIDSIKAVIWQRNRRFPCRYGGSHDDFLKIDMEYPEEVTTSLKFDLVEIVPPIDGRNRDLQNYIKFVLQKHPSLG</sequence>
<dbReference type="GO" id="GO:0004497">
    <property type="term" value="F:monooxygenase activity"/>
    <property type="evidence" value="ECO:0007669"/>
    <property type="project" value="InterPro"/>
</dbReference>
<dbReference type="GO" id="GO:0016705">
    <property type="term" value="F:oxidoreductase activity, acting on paired donors, with incorporation or reduction of molecular oxygen"/>
    <property type="evidence" value="ECO:0007669"/>
    <property type="project" value="InterPro"/>
</dbReference>
<dbReference type="PANTHER" id="PTHR47955:SF8">
    <property type="entry name" value="CYTOCHROME P450 71D11-LIKE"/>
    <property type="match status" value="1"/>
</dbReference>
<comment type="similarity">
    <text evidence="1">Belongs to the cytochrome P450 family.</text>
</comment>
<dbReference type="GO" id="GO:0020037">
    <property type="term" value="F:heme binding"/>
    <property type="evidence" value="ECO:0007669"/>
    <property type="project" value="InterPro"/>
</dbReference>
<dbReference type="InterPro" id="IPR001128">
    <property type="entry name" value="Cyt_P450"/>
</dbReference>
<keyword evidence="3" id="KW-0479">Metal-binding</keyword>
<dbReference type="Gene3D" id="1.10.630.10">
    <property type="entry name" value="Cytochrome P450"/>
    <property type="match status" value="1"/>
</dbReference>
<comment type="caution">
    <text evidence="6">The sequence shown here is derived from an EMBL/GenBank/DDBJ whole genome shotgun (WGS) entry which is preliminary data.</text>
</comment>
<keyword evidence="5" id="KW-0408">Iron</keyword>
<reference evidence="6" key="1">
    <citation type="journal article" date="2023" name="Plant J.">
        <title>Genome sequences and population genomics provide insights into the demographic history, inbreeding, and mutation load of two 'living fossil' tree species of Dipteronia.</title>
        <authorList>
            <person name="Feng Y."/>
            <person name="Comes H.P."/>
            <person name="Chen J."/>
            <person name="Zhu S."/>
            <person name="Lu R."/>
            <person name="Zhang X."/>
            <person name="Li P."/>
            <person name="Qiu J."/>
            <person name="Olsen K.M."/>
            <person name="Qiu Y."/>
        </authorList>
    </citation>
    <scope>NUCLEOTIDE SEQUENCE</scope>
    <source>
        <strain evidence="6">KIB01</strain>
    </source>
</reference>